<dbReference type="SUPFAM" id="SSF56176">
    <property type="entry name" value="FAD-binding/transporter-associated domain-like"/>
    <property type="match status" value="1"/>
</dbReference>
<reference evidence="6" key="1">
    <citation type="submission" date="2020-02" db="EMBL/GenBank/DDBJ databases">
        <authorList>
            <person name="Meier V. D."/>
        </authorList>
    </citation>
    <scope>NUCLEOTIDE SEQUENCE</scope>
    <source>
        <strain evidence="6">AVDCRST_MAG15</strain>
    </source>
</reference>
<dbReference type="InterPro" id="IPR016166">
    <property type="entry name" value="FAD-bd_PCMH"/>
</dbReference>
<dbReference type="GO" id="GO:0071949">
    <property type="term" value="F:FAD binding"/>
    <property type="evidence" value="ECO:0007669"/>
    <property type="project" value="InterPro"/>
</dbReference>
<evidence type="ECO:0000256" key="2">
    <source>
        <dbReference type="ARBA" id="ARBA00008000"/>
    </source>
</evidence>
<dbReference type="InterPro" id="IPR006094">
    <property type="entry name" value="Oxid_FAD_bind_N"/>
</dbReference>
<dbReference type="EMBL" id="CADCUU010000152">
    <property type="protein sequence ID" value="CAA9402720.1"/>
    <property type="molecule type" value="Genomic_DNA"/>
</dbReference>
<dbReference type="PANTHER" id="PTHR43716:SF2">
    <property type="entry name" value="BLL6224 PROTEIN"/>
    <property type="match status" value="1"/>
</dbReference>
<evidence type="ECO:0000256" key="3">
    <source>
        <dbReference type="ARBA" id="ARBA00022630"/>
    </source>
</evidence>
<dbReference type="Pfam" id="PF01565">
    <property type="entry name" value="FAD_binding_4"/>
    <property type="match status" value="1"/>
</dbReference>
<dbReference type="InterPro" id="IPR004113">
    <property type="entry name" value="FAD-bd_oxidored_4_C"/>
</dbReference>
<dbReference type="PROSITE" id="PS51387">
    <property type="entry name" value="FAD_PCMH"/>
    <property type="match status" value="1"/>
</dbReference>
<dbReference type="InterPro" id="IPR036318">
    <property type="entry name" value="FAD-bd_PCMH-like_sf"/>
</dbReference>
<dbReference type="EC" id="1.1.99.2" evidence="6"/>
<dbReference type="FunFam" id="1.10.45.10:FF:000001">
    <property type="entry name" value="D-lactate dehydrogenase mitochondrial"/>
    <property type="match status" value="1"/>
</dbReference>
<proteinExistence type="inferred from homology"/>
<protein>
    <submittedName>
        <fullName evidence="6">D-2-hydroxyglutarate dehydrogenase</fullName>
        <ecNumber evidence="6">1.1.99.2</ecNumber>
    </submittedName>
</protein>
<dbReference type="Gene3D" id="1.10.45.10">
    <property type="entry name" value="Vanillyl-alcohol Oxidase, Chain A, domain 4"/>
    <property type="match status" value="1"/>
</dbReference>
<sequence length="470" mass="49518">MQLLNDITVIVGQANLLMGDDAAPWARDWTGAYHGAPLAVVRPASTEEVSRVMALAHAARCPIVPASGRTGLTGATHAPGMLVLSLDRMNRIRALKPGPRLVVAEAGVVLDRLHEAAEAEGLYFPLTFGARGSAMIGGALSTNAGGSNVLRYGSTRDLCLGLEVVLADGRVLDLMSELHKDNSGLALRHLFIGAEGSLGIITAAVLKLVPRPRAHATAMVAVPSVGAALGLLAQLREATGGAVEAFEYMPRSYIEGHLATIRGAREPFATPYDHNIMVEVGATAPRDADPLPDGTIPVVAQLEDTLAGLMEDSTVLDATVARSDAQRREMWARREAAAEITHNRHPFVDTDVAVPLDRVEEFLGTARARVLALDPQAGDFVVAHLGDGNIHYSAYPSRDDPALSDAIRAAVDAAAVELGGSFSAEHGIGLMKLPSMRTHKDPTAVEVMRSLKAALDPLGLLNPGKTIPLP</sequence>
<dbReference type="InterPro" id="IPR016164">
    <property type="entry name" value="FAD-linked_Oxase-like_C"/>
</dbReference>
<dbReference type="AlphaFoldDB" id="A0A6J4P1X7"/>
<comment type="similarity">
    <text evidence="2">Belongs to the FAD-binding oxidoreductase/transferase type 4 family.</text>
</comment>
<evidence type="ECO:0000259" key="5">
    <source>
        <dbReference type="PROSITE" id="PS51387"/>
    </source>
</evidence>
<evidence type="ECO:0000256" key="4">
    <source>
        <dbReference type="ARBA" id="ARBA00022827"/>
    </source>
</evidence>
<gene>
    <name evidence="6" type="ORF">AVDCRST_MAG15-1106</name>
</gene>
<dbReference type="Gene3D" id="3.30.43.10">
    <property type="entry name" value="Uridine Diphospho-n-acetylenolpyruvylglucosamine Reductase, domain 2"/>
    <property type="match status" value="1"/>
</dbReference>
<keyword evidence="3" id="KW-0285">Flavoprotein</keyword>
<dbReference type="InterPro" id="IPR051264">
    <property type="entry name" value="FAD-oxidored/transferase_4"/>
</dbReference>
<feature type="domain" description="FAD-binding PCMH-type" evidence="5">
    <location>
        <begin position="33"/>
        <end position="211"/>
    </location>
</feature>
<dbReference type="PANTHER" id="PTHR43716">
    <property type="entry name" value="D-2-HYDROXYGLUTARATE DEHYDROGENASE, MITOCHONDRIAL"/>
    <property type="match status" value="1"/>
</dbReference>
<dbReference type="GO" id="GO:0047545">
    <property type="term" value="F:(S)-2-hydroxyglutarate dehydrogenase activity"/>
    <property type="evidence" value="ECO:0007669"/>
    <property type="project" value="UniProtKB-EC"/>
</dbReference>
<dbReference type="Gene3D" id="3.30.465.10">
    <property type="match status" value="1"/>
</dbReference>
<evidence type="ECO:0000256" key="1">
    <source>
        <dbReference type="ARBA" id="ARBA00001974"/>
    </source>
</evidence>
<dbReference type="Gene3D" id="3.30.70.2190">
    <property type="match status" value="1"/>
</dbReference>
<dbReference type="Gene3D" id="3.30.70.2740">
    <property type="match status" value="1"/>
</dbReference>
<dbReference type="InterPro" id="IPR016167">
    <property type="entry name" value="FAD-bd_PCMH_sub1"/>
</dbReference>
<dbReference type="InterPro" id="IPR016171">
    <property type="entry name" value="Vanillyl_alc_oxidase_C-sub2"/>
</dbReference>
<dbReference type="SUPFAM" id="SSF55103">
    <property type="entry name" value="FAD-linked oxidases, C-terminal domain"/>
    <property type="match status" value="1"/>
</dbReference>
<organism evidence="6">
    <name type="scientific">uncultured Rubellimicrobium sp</name>
    <dbReference type="NCBI Taxonomy" id="543078"/>
    <lineage>
        <taxon>Bacteria</taxon>
        <taxon>Pseudomonadati</taxon>
        <taxon>Pseudomonadota</taxon>
        <taxon>Alphaproteobacteria</taxon>
        <taxon>Rhodobacterales</taxon>
        <taxon>Roseobacteraceae</taxon>
        <taxon>Rubellimicrobium</taxon>
        <taxon>environmental samples</taxon>
    </lineage>
</organism>
<dbReference type="InterPro" id="IPR016169">
    <property type="entry name" value="FAD-bd_PCMH_sub2"/>
</dbReference>
<name>A0A6J4P1X7_9RHOB</name>
<comment type="cofactor">
    <cofactor evidence="1">
        <name>FAD</name>
        <dbReference type="ChEBI" id="CHEBI:57692"/>
    </cofactor>
</comment>
<dbReference type="GO" id="GO:0022904">
    <property type="term" value="P:respiratory electron transport chain"/>
    <property type="evidence" value="ECO:0007669"/>
    <property type="project" value="TreeGrafter"/>
</dbReference>
<keyword evidence="6" id="KW-0560">Oxidoreductase</keyword>
<keyword evidence="4" id="KW-0274">FAD</keyword>
<evidence type="ECO:0000313" key="6">
    <source>
        <dbReference type="EMBL" id="CAA9402720.1"/>
    </source>
</evidence>
<accession>A0A6J4P1X7</accession>
<dbReference type="Pfam" id="PF02913">
    <property type="entry name" value="FAD-oxidase_C"/>
    <property type="match status" value="1"/>
</dbReference>